<accession>A0A368FFL5</accession>
<dbReference type="EMBL" id="JOJR01001451">
    <property type="protein sequence ID" value="RCN30852.1"/>
    <property type="molecule type" value="Genomic_DNA"/>
</dbReference>
<feature type="region of interest" description="Disordered" evidence="1">
    <location>
        <begin position="1"/>
        <end position="37"/>
    </location>
</feature>
<organism evidence="2 3">
    <name type="scientific">Ancylostoma caninum</name>
    <name type="common">Dog hookworm</name>
    <dbReference type="NCBI Taxonomy" id="29170"/>
    <lineage>
        <taxon>Eukaryota</taxon>
        <taxon>Metazoa</taxon>
        <taxon>Ecdysozoa</taxon>
        <taxon>Nematoda</taxon>
        <taxon>Chromadorea</taxon>
        <taxon>Rhabditida</taxon>
        <taxon>Rhabditina</taxon>
        <taxon>Rhabditomorpha</taxon>
        <taxon>Strongyloidea</taxon>
        <taxon>Ancylostomatidae</taxon>
        <taxon>Ancylostomatinae</taxon>
        <taxon>Ancylostoma</taxon>
    </lineage>
</organism>
<protein>
    <submittedName>
        <fullName evidence="2">Uncharacterized protein</fullName>
    </submittedName>
</protein>
<gene>
    <name evidence="2" type="ORF">ANCCAN_23374</name>
</gene>
<feature type="compositionally biased region" description="Acidic residues" evidence="1">
    <location>
        <begin position="1"/>
        <end position="14"/>
    </location>
</feature>
<proteinExistence type="predicted"/>
<dbReference type="AlphaFoldDB" id="A0A368FFL5"/>
<dbReference type="Proteomes" id="UP000252519">
    <property type="component" value="Unassembled WGS sequence"/>
</dbReference>
<reference evidence="2 3" key="1">
    <citation type="submission" date="2014-10" db="EMBL/GenBank/DDBJ databases">
        <title>Draft genome of the hookworm Ancylostoma caninum.</title>
        <authorList>
            <person name="Mitreva M."/>
        </authorList>
    </citation>
    <scope>NUCLEOTIDE SEQUENCE [LARGE SCALE GENOMIC DNA]</scope>
    <source>
        <strain evidence="2 3">Baltimore</strain>
    </source>
</reference>
<comment type="caution">
    <text evidence="2">The sequence shown here is derived from an EMBL/GenBank/DDBJ whole genome shotgun (WGS) entry which is preliminary data.</text>
</comment>
<name>A0A368FFL5_ANCCA</name>
<evidence type="ECO:0000313" key="2">
    <source>
        <dbReference type="EMBL" id="RCN30852.1"/>
    </source>
</evidence>
<keyword evidence="3" id="KW-1185">Reference proteome</keyword>
<evidence type="ECO:0000313" key="3">
    <source>
        <dbReference type="Proteomes" id="UP000252519"/>
    </source>
</evidence>
<feature type="compositionally biased region" description="Basic and acidic residues" evidence="1">
    <location>
        <begin position="15"/>
        <end position="37"/>
    </location>
</feature>
<sequence length="100" mass="12190">MEGVEETDETEEEMPEFRAQERDERVDRESNDEDSARRIENRISETWQALRNFEDIILELESQPRCPSRRFMYRDTRCRTQEGGLVRQRQVRTVLREVLR</sequence>
<evidence type="ECO:0000256" key="1">
    <source>
        <dbReference type="SAM" id="MobiDB-lite"/>
    </source>
</evidence>